<evidence type="ECO:0000313" key="2">
    <source>
        <dbReference type="EMBL" id="EFP95194.1"/>
    </source>
</evidence>
<dbReference type="EMBL" id="AEIU01000099">
    <property type="protein sequence ID" value="EFP95194.1"/>
    <property type="molecule type" value="Genomic_DNA"/>
</dbReference>
<comment type="caution">
    <text evidence="2">The sequence shown here is derived from an EMBL/GenBank/DDBJ whole genome shotgun (WGS) entry which is preliminary data.</text>
</comment>
<dbReference type="Pfam" id="PF12680">
    <property type="entry name" value="SnoaL_2"/>
    <property type="match status" value="1"/>
</dbReference>
<sequence length="140" mass="15579">MSTFTNLEQNVSVIDTLFSSLAVGDLETFARLFAPNVVWHQPGNNKFSGDKPNFGAIGEMVNGMMSDSQGSFYVKPIGKAMANNDLVSVPVQFGGRKDINGVQHEYEMPGHDLFRLKEGKIVEVWLFSSDQEGEDRFWGK</sequence>
<dbReference type="RefSeq" id="WP_009602960.1">
    <property type="nucleotide sequence ID" value="NZ_AEIU01000099.1"/>
</dbReference>
<name>E3BP62_9VIBR</name>
<proteinExistence type="predicted"/>
<dbReference type="STRING" id="796620.VIBC2010_19495"/>
<gene>
    <name evidence="2" type="ORF">VIBC2010_19495</name>
</gene>
<dbReference type="eggNOG" id="COG3631">
    <property type="taxonomic scope" value="Bacteria"/>
</dbReference>
<keyword evidence="3" id="KW-1185">Reference proteome</keyword>
<dbReference type="SUPFAM" id="SSF54427">
    <property type="entry name" value="NTF2-like"/>
    <property type="match status" value="1"/>
</dbReference>
<organism evidence="2 3">
    <name type="scientific">Vibrio caribbeanicus ATCC BAA-2122</name>
    <dbReference type="NCBI Taxonomy" id="796620"/>
    <lineage>
        <taxon>Bacteria</taxon>
        <taxon>Pseudomonadati</taxon>
        <taxon>Pseudomonadota</taxon>
        <taxon>Gammaproteobacteria</taxon>
        <taxon>Vibrionales</taxon>
        <taxon>Vibrionaceae</taxon>
        <taxon>Vibrio</taxon>
    </lineage>
</organism>
<dbReference type="Gene3D" id="3.10.450.50">
    <property type="match status" value="1"/>
</dbReference>
<dbReference type="InterPro" id="IPR037401">
    <property type="entry name" value="SnoaL-like"/>
</dbReference>
<dbReference type="Proteomes" id="UP000002943">
    <property type="component" value="Unassembled WGS sequence"/>
</dbReference>
<dbReference type="OrthoDB" id="8375282at2"/>
<dbReference type="AlphaFoldDB" id="E3BP62"/>
<feature type="domain" description="SnoaL-like" evidence="1">
    <location>
        <begin position="17"/>
        <end position="124"/>
    </location>
</feature>
<accession>E3BP62</accession>
<protein>
    <recommendedName>
        <fullName evidence="1">SnoaL-like domain-containing protein</fullName>
    </recommendedName>
</protein>
<dbReference type="InterPro" id="IPR032710">
    <property type="entry name" value="NTF2-like_dom_sf"/>
</dbReference>
<evidence type="ECO:0000259" key="1">
    <source>
        <dbReference type="Pfam" id="PF12680"/>
    </source>
</evidence>
<reference evidence="2 3" key="1">
    <citation type="journal article" date="2012" name="Int. J. Syst. Evol. Microbiol.">
        <title>Vibrio caribbeanicus sp. nov., isolated from the marine sponge Scleritoderma cyanea.</title>
        <authorList>
            <person name="Hoffmann M."/>
            <person name="Monday S.R."/>
            <person name="Allard M.W."/>
            <person name="Strain E.A."/>
            <person name="Whittaker P."/>
            <person name="Naum M."/>
            <person name="McCarthy P.J."/>
            <person name="Lopez J.V."/>
            <person name="Fischer M."/>
            <person name="Brown E.W."/>
        </authorList>
    </citation>
    <scope>NUCLEOTIDE SEQUENCE [LARGE SCALE GENOMIC DNA]</scope>
    <source>
        <strain evidence="2 3">ATCC BAA-2122</strain>
    </source>
</reference>
<evidence type="ECO:0000313" key="3">
    <source>
        <dbReference type="Proteomes" id="UP000002943"/>
    </source>
</evidence>